<gene>
    <name evidence="16" type="primary">pbpC</name>
    <name evidence="16" type="ORF">IAD02_04055</name>
</gene>
<proteinExistence type="inferred from homology"/>
<keyword evidence="8" id="KW-0378">Hydrolase</keyword>
<evidence type="ECO:0000313" key="17">
    <source>
        <dbReference type="Proteomes" id="UP000886742"/>
    </source>
</evidence>
<dbReference type="InterPro" id="IPR001460">
    <property type="entry name" value="PCN-bd_Tpept"/>
</dbReference>
<dbReference type="Pfam" id="PF00905">
    <property type="entry name" value="Transpeptidase"/>
    <property type="match status" value="1"/>
</dbReference>
<dbReference type="InterPro" id="IPR012338">
    <property type="entry name" value="Beta-lactam/transpept-like"/>
</dbReference>
<dbReference type="GO" id="GO:0009252">
    <property type="term" value="P:peptidoglycan biosynthetic process"/>
    <property type="evidence" value="ECO:0007669"/>
    <property type="project" value="InterPro"/>
</dbReference>
<reference evidence="16" key="2">
    <citation type="journal article" date="2021" name="PeerJ">
        <title>Extensive microbial diversity within the chicken gut microbiome revealed by metagenomics and culture.</title>
        <authorList>
            <person name="Gilroy R."/>
            <person name="Ravi A."/>
            <person name="Getino M."/>
            <person name="Pursley I."/>
            <person name="Horton D.L."/>
            <person name="Alikhan N.F."/>
            <person name="Baker D."/>
            <person name="Gharbi K."/>
            <person name="Hall N."/>
            <person name="Watson M."/>
            <person name="Adriaenssens E.M."/>
            <person name="Foster-Nyarko E."/>
            <person name="Jarju S."/>
            <person name="Secka A."/>
            <person name="Antonio M."/>
            <person name="Oren A."/>
            <person name="Chaudhuri R.R."/>
            <person name="La Ragione R."/>
            <person name="Hildebrand F."/>
            <person name="Pallen M.J."/>
        </authorList>
    </citation>
    <scope>NUCLEOTIDE SEQUENCE</scope>
    <source>
        <strain evidence="16">ChiGjej3B3-5194</strain>
    </source>
</reference>
<evidence type="ECO:0000256" key="1">
    <source>
        <dbReference type="ARBA" id="ARBA00004752"/>
    </source>
</evidence>
<keyword evidence="12" id="KW-0812">Transmembrane</keyword>
<protein>
    <recommendedName>
        <fullName evidence="10">peptidoglycan glycosyltransferase</fullName>
        <ecNumber evidence="10">2.4.99.28</ecNumber>
    </recommendedName>
</protein>
<feature type="domain" description="Penicillin-binding C-terminal" evidence="15">
    <location>
        <begin position="716"/>
        <end position="799"/>
    </location>
</feature>
<dbReference type="PANTHER" id="PTHR32282">
    <property type="entry name" value="BINDING PROTEIN TRANSPEPTIDASE, PUTATIVE-RELATED"/>
    <property type="match status" value="1"/>
</dbReference>
<evidence type="ECO:0000256" key="11">
    <source>
        <dbReference type="ARBA" id="ARBA00049902"/>
    </source>
</evidence>
<accession>A0A9D1FHC2</accession>
<evidence type="ECO:0000256" key="10">
    <source>
        <dbReference type="ARBA" id="ARBA00044770"/>
    </source>
</evidence>
<keyword evidence="5" id="KW-0645">Protease</keyword>
<dbReference type="EMBL" id="DVJI01000012">
    <property type="protein sequence ID" value="HIS71128.1"/>
    <property type="molecule type" value="Genomic_DNA"/>
</dbReference>
<feature type="transmembrane region" description="Helical" evidence="12">
    <location>
        <begin position="24"/>
        <end position="43"/>
    </location>
</feature>
<evidence type="ECO:0000256" key="9">
    <source>
        <dbReference type="ARBA" id="ARBA00023268"/>
    </source>
</evidence>
<name>A0A9D1FHC2_9PROT</name>
<dbReference type="AlphaFoldDB" id="A0A9D1FHC2"/>
<dbReference type="Proteomes" id="UP000886742">
    <property type="component" value="Unassembled WGS sequence"/>
</dbReference>
<evidence type="ECO:0000259" key="14">
    <source>
        <dbReference type="Pfam" id="PF00912"/>
    </source>
</evidence>
<dbReference type="GO" id="GO:0008658">
    <property type="term" value="F:penicillin binding"/>
    <property type="evidence" value="ECO:0007669"/>
    <property type="project" value="InterPro"/>
</dbReference>
<reference evidence="16" key="1">
    <citation type="submission" date="2020-10" db="EMBL/GenBank/DDBJ databases">
        <authorList>
            <person name="Gilroy R."/>
        </authorList>
    </citation>
    <scope>NUCLEOTIDE SEQUENCE</scope>
    <source>
        <strain evidence="16">ChiGjej3B3-5194</strain>
    </source>
</reference>
<dbReference type="GO" id="GO:0004180">
    <property type="term" value="F:carboxypeptidase activity"/>
    <property type="evidence" value="ECO:0007669"/>
    <property type="project" value="UniProtKB-KW"/>
</dbReference>
<keyword evidence="6" id="KW-0328">Glycosyltransferase</keyword>
<evidence type="ECO:0000259" key="13">
    <source>
        <dbReference type="Pfam" id="PF00905"/>
    </source>
</evidence>
<dbReference type="InterPro" id="IPR009647">
    <property type="entry name" value="PBP_C"/>
</dbReference>
<keyword evidence="12" id="KW-1133">Transmembrane helix</keyword>
<dbReference type="GO" id="GO:0006508">
    <property type="term" value="P:proteolysis"/>
    <property type="evidence" value="ECO:0007669"/>
    <property type="project" value="UniProtKB-KW"/>
</dbReference>
<keyword evidence="12" id="KW-0472">Membrane</keyword>
<evidence type="ECO:0000256" key="2">
    <source>
        <dbReference type="ARBA" id="ARBA00007090"/>
    </source>
</evidence>
<keyword evidence="4" id="KW-0121">Carboxypeptidase</keyword>
<dbReference type="GO" id="GO:0008955">
    <property type="term" value="F:peptidoglycan glycosyltransferase activity"/>
    <property type="evidence" value="ECO:0007669"/>
    <property type="project" value="UniProtKB-EC"/>
</dbReference>
<feature type="domain" description="Penicillin-binding protein transpeptidase" evidence="13">
    <location>
        <begin position="328"/>
        <end position="558"/>
    </location>
</feature>
<dbReference type="InterPro" id="IPR050396">
    <property type="entry name" value="Glycosyltr_51/Transpeptidase"/>
</dbReference>
<evidence type="ECO:0000256" key="8">
    <source>
        <dbReference type="ARBA" id="ARBA00022801"/>
    </source>
</evidence>
<dbReference type="PANTHER" id="PTHR32282:SF15">
    <property type="entry name" value="PENICILLIN-BINDING PROTEIN 1C"/>
    <property type="match status" value="1"/>
</dbReference>
<dbReference type="NCBIfam" id="TIGR02073">
    <property type="entry name" value="PBP_1c"/>
    <property type="match status" value="1"/>
</dbReference>
<evidence type="ECO:0000256" key="4">
    <source>
        <dbReference type="ARBA" id="ARBA00022645"/>
    </source>
</evidence>
<evidence type="ECO:0000256" key="12">
    <source>
        <dbReference type="SAM" id="Phobius"/>
    </source>
</evidence>
<comment type="caution">
    <text evidence="16">The sequence shown here is derived from an EMBL/GenBank/DDBJ whole genome shotgun (WGS) entry which is preliminary data.</text>
</comment>
<comment type="catalytic activity">
    <reaction evidence="11">
        <text>[GlcNAc-(1-&gt;4)-Mur2Ac(oyl-L-Ala-gamma-D-Glu-L-Lys-D-Ala-D-Ala)](n)-di-trans,octa-cis-undecaprenyl diphosphate + beta-D-GlcNAc-(1-&gt;4)-Mur2Ac(oyl-L-Ala-gamma-D-Glu-L-Lys-D-Ala-D-Ala)-di-trans,octa-cis-undecaprenyl diphosphate = [GlcNAc-(1-&gt;4)-Mur2Ac(oyl-L-Ala-gamma-D-Glu-L-Lys-D-Ala-D-Ala)](n+1)-di-trans,octa-cis-undecaprenyl diphosphate + di-trans,octa-cis-undecaprenyl diphosphate + H(+)</text>
        <dbReference type="Rhea" id="RHEA:23708"/>
        <dbReference type="Rhea" id="RHEA-COMP:9602"/>
        <dbReference type="Rhea" id="RHEA-COMP:9603"/>
        <dbReference type="ChEBI" id="CHEBI:15378"/>
        <dbReference type="ChEBI" id="CHEBI:58405"/>
        <dbReference type="ChEBI" id="CHEBI:60033"/>
        <dbReference type="ChEBI" id="CHEBI:78435"/>
        <dbReference type="EC" id="2.4.99.28"/>
    </reaction>
</comment>
<evidence type="ECO:0000256" key="6">
    <source>
        <dbReference type="ARBA" id="ARBA00022676"/>
    </source>
</evidence>
<evidence type="ECO:0000256" key="3">
    <source>
        <dbReference type="ARBA" id="ARBA00007739"/>
    </source>
</evidence>
<dbReference type="Pfam" id="PF06832">
    <property type="entry name" value="BiPBP_C"/>
    <property type="match status" value="1"/>
</dbReference>
<dbReference type="SUPFAM" id="SSF53955">
    <property type="entry name" value="Lysozyme-like"/>
    <property type="match status" value="1"/>
</dbReference>
<dbReference type="Gene3D" id="1.10.3810.10">
    <property type="entry name" value="Biosynthetic peptidoglycan transglycosylase-like"/>
    <property type="match status" value="1"/>
</dbReference>
<evidence type="ECO:0000313" key="16">
    <source>
        <dbReference type="EMBL" id="HIS71128.1"/>
    </source>
</evidence>
<comment type="similarity">
    <text evidence="3">In the N-terminal section; belongs to the glycosyltransferase 51 family.</text>
</comment>
<dbReference type="SUPFAM" id="SSF56601">
    <property type="entry name" value="beta-lactamase/transpeptidase-like"/>
    <property type="match status" value="1"/>
</dbReference>
<dbReference type="InterPro" id="IPR036950">
    <property type="entry name" value="PBP_transglycosylase"/>
</dbReference>
<dbReference type="EC" id="2.4.99.28" evidence="10"/>
<evidence type="ECO:0000256" key="5">
    <source>
        <dbReference type="ARBA" id="ARBA00022670"/>
    </source>
</evidence>
<dbReference type="InterPro" id="IPR001264">
    <property type="entry name" value="Glyco_trans_51"/>
</dbReference>
<sequence length="803" mass="89400">MKHLKDSLHGARKRVATHMRRHRILYCLVFALLVIYAIIKIFFTPPLLSDTHFGRAYFDRNGNLMRITLSADDKYRLFTPLSDISEYVQRATILYEDKYFKFHPGVNPVALVRAAKNYFTSGARPVGASTITMQVARIKYDLDTRKIPGKLIQIAAAIYIDLFYSKDEILEAYLNLAPYGGNIESIGAASLIYFGKPARDLTKIEAITLSTIPQNPTKRGLNTDAGLANIMNMRGDLVRRWIDINPTDAGLETLANMPLNVRTTRDLPFYAPHFINYKISQRRNYWNDLGARDSVVNTTLDLNLQRAMERTLQNQINSRAHLGIHNAAAILVNYKTMETLAYIGSANYFDKSIYGENDGVHARRSPGSTLKPLIYATAVDMGYIHGMTLLKDAKINFGVYVPENADSEFYGPVLARDALTHSRNIPAINLLRKIGTRNFYNILAASGVTNLKSPEWYGISVALGGAEVSMFELADIYATMANLGMRYDIITNTDTPRGDGKQILTPEAFFITLDMLARQSTPTKNIPFARKQTETLRHYWKTGTSSSFRDAWTAGIFGDFVLVVWVGNFDGTPNNAFSGAKAAAPIYFSLAETVEKYYAANGTPLHNNNFIRDNLNISEIEMCDGVGGLAGKYCPKTVRAYFIPGKSPIETSSVYRAVPIDNATGLRACTYDAATTHMAVFEFWDAEYLDMFRRAGITRNTPPPFMPGCDLDDIVETRAAPVITSPLDGTRAVIVSDKNHEPIAFQAVSDMATAKIFWFLDDEMIGTTLSGQTFTHHVSIGTHTVRITDEMGGGARINFSVVK</sequence>
<keyword evidence="7" id="KW-0808">Transferase</keyword>
<feature type="domain" description="Glycosyl transferase family 51" evidence="14">
    <location>
        <begin position="72"/>
        <end position="220"/>
    </location>
</feature>
<organism evidence="16 17">
    <name type="scientific">Candidatus Enterousia intestinigallinarum</name>
    <dbReference type="NCBI Taxonomy" id="2840790"/>
    <lineage>
        <taxon>Bacteria</taxon>
        <taxon>Pseudomonadati</taxon>
        <taxon>Pseudomonadota</taxon>
        <taxon>Alphaproteobacteria</taxon>
        <taxon>Candidatus Enterousia</taxon>
    </lineage>
</organism>
<evidence type="ECO:0000259" key="15">
    <source>
        <dbReference type="Pfam" id="PF06832"/>
    </source>
</evidence>
<comment type="pathway">
    <text evidence="1">Cell wall biogenesis; peptidoglycan biosynthesis.</text>
</comment>
<dbReference type="GO" id="GO:0030288">
    <property type="term" value="C:outer membrane-bounded periplasmic space"/>
    <property type="evidence" value="ECO:0007669"/>
    <property type="project" value="TreeGrafter"/>
</dbReference>
<keyword evidence="9" id="KW-0511">Multifunctional enzyme</keyword>
<dbReference type="Gene3D" id="3.40.710.10">
    <property type="entry name" value="DD-peptidase/beta-lactamase superfamily"/>
    <property type="match status" value="1"/>
</dbReference>
<comment type="similarity">
    <text evidence="2">In the C-terminal section; belongs to the transpeptidase family.</text>
</comment>
<dbReference type="InterPro" id="IPR011815">
    <property type="entry name" value="PBP_1c"/>
</dbReference>
<dbReference type="Pfam" id="PF00912">
    <property type="entry name" value="Transgly"/>
    <property type="match status" value="1"/>
</dbReference>
<evidence type="ECO:0000256" key="7">
    <source>
        <dbReference type="ARBA" id="ARBA00022679"/>
    </source>
</evidence>
<dbReference type="InterPro" id="IPR023346">
    <property type="entry name" value="Lysozyme-like_dom_sf"/>
</dbReference>